<gene>
    <name evidence="1" type="ORF">YP76_10130</name>
</gene>
<reference evidence="1 2" key="1">
    <citation type="submission" date="2015-04" db="EMBL/GenBank/DDBJ databases">
        <title>Genome sequence of aromatic hydrocarbons-degrading Sphingobium chungbukense DJ77.</title>
        <authorList>
            <person name="Kim Y.-C."/>
            <person name="Chae J.-C."/>
        </authorList>
    </citation>
    <scope>NUCLEOTIDE SEQUENCE [LARGE SCALE GENOMIC DNA]</scope>
    <source>
        <strain evidence="1 2">DJ77</strain>
    </source>
</reference>
<accession>A0A0M3AUR4</accession>
<protein>
    <submittedName>
        <fullName evidence="1">Uncharacterized protein</fullName>
    </submittedName>
</protein>
<evidence type="ECO:0000313" key="2">
    <source>
        <dbReference type="Proteomes" id="UP000033874"/>
    </source>
</evidence>
<dbReference type="AlphaFoldDB" id="A0A0M3AUR4"/>
<dbReference type="PATRIC" id="fig|56193.3.peg.2102"/>
<keyword evidence="2" id="KW-1185">Reference proteome</keyword>
<dbReference type="STRING" id="56193.YP76_10130"/>
<dbReference type="Proteomes" id="UP000033874">
    <property type="component" value="Unassembled WGS sequence"/>
</dbReference>
<sequence length="190" mass="20697">MTNLLDLAQRLDDCWLDIVAPDDKAASFARCANLMQEAATLLRSHGIPRDISTAPPGDGWILGYDPSIAEPGRSPWVPMTRGDGGWYDDGVDVYQPTMWVPLPDPQPEPSGWRPAEGHIEIAAGMLQGRPVFIASIIKPDGTQDIPRDCRLANTAEGIRAEGLSWASDLNLPVVDMIDANVVPFRLGDQQ</sequence>
<proteinExistence type="predicted"/>
<dbReference type="RefSeq" id="WP_046763483.1">
    <property type="nucleotide sequence ID" value="NZ_LBIC01000004.1"/>
</dbReference>
<dbReference type="EMBL" id="LBIC01000004">
    <property type="protein sequence ID" value="KKW92279.1"/>
    <property type="molecule type" value="Genomic_DNA"/>
</dbReference>
<name>A0A0M3AUR4_9SPHN</name>
<evidence type="ECO:0000313" key="1">
    <source>
        <dbReference type="EMBL" id="KKW92279.1"/>
    </source>
</evidence>
<organism evidence="1 2">
    <name type="scientific">Sphingobium chungbukense</name>
    <dbReference type="NCBI Taxonomy" id="56193"/>
    <lineage>
        <taxon>Bacteria</taxon>
        <taxon>Pseudomonadati</taxon>
        <taxon>Pseudomonadota</taxon>
        <taxon>Alphaproteobacteria</taxon>
        <taxon>Sphingomonadales</taxon>
        <taxon>Sphingomonadaceae</taxon>
        <taxon>Sphingobium</taxon>
    </lineage>
</organism>
<comment type="caution">
    <text evidence="1">The sequence shown here is derived from an EMBL/GenBank/DDBJ whole genome shotgun (WGS) entry which is preliminary data.</text>
</comment>